<dbReference type="Pfam" id="PF13191">
    <property type="entry name" value="AAA_16"/>
    <property type="match status" value="1"/>
</dbReference>
<evidence type="ECO:0000313" key="6">
    <source>
        <dbReference type="Proteomes" id="UP000419138"/>
    </source>
</evidence>
<dbReference type="EMBL" id="VCLA01000145">
    <property type="protein sequence ID" value="MQT02150.1"/>
    <property type="molecule type" value="Genomic_DNA"/>
</dbReference>
<dbReference type="InterPro" id="IPR027417">
    <property type="entry name" value="P-loop_NTPase"/>
</dbReference>
<dbReference type="Gene3D" id="3.40.50.300">
    <property type="entry name" value="P-loop containing nucleotide triphosphate hydrolases"/>
    <property type="match status" value="1"/>
</dbReference>
<dbReference type="OrthoDB" id="3178131at2"/>
<keyword evidence="6" id="KW-1185">Reference proteome</keyword>
<feature type="region of interest" description="Disordered" evidence="3">
    <location>
        <begin position="994"/>
        <end position="1020"/>
    </location>
</feature>
<dbReference type="PANTHER" id="PTHR16305">
    <property type="entry name" value="TESTICULAR SOLUBLE ADENYLYL CYCLASE"/>
    <property type="match status" value="1"/>
</dbReference>
<dbReference type="GO" id="GO:0004016">
    <property type="term" value="F:adenylate cyclase activity"/>
    <property type="evidence" value="ECO:0007669"/>
    <property type="project" value="TreeGrafter"/>
</dbReference>
<dbReference type="SMART" id="SM00421">
    <property type="entry name" value="HTH_LUXR"/>
    <property type="match status" value="1"/>
</dbReference>
<dbReference type="GO" id="GO:0005524">
    <property type="term" value="F:ATP binding"/>
    <property type="evidence" value="ECO:0007669"/>
    <property type="project" value="UniProtKB-KW"/>
</dbReference>
<feature type="region of interest" description="Disordered" evidence="3">
    <location>
        <begin position="494"/>
        <end position="533"/>
    </location>
</feature>
<dbReference type="SUPFAM" id="SSF46894">
    <property type="entry name" value="C-terminal effector domain of the bipartite response regulators"/>
    <property type="match status" value="1"/>
</dbReference>
<evidence type="ECO:0000259" key="4">
    <source>
        <dbReference type="PROSITE" id="PS50043"/>
    </source>
</evidence>
<feature type="compositionally biased region" description="Low complexity" evidence="3">
    <location>
        <begin position="248"/>
        <end position="260"/>
    </location>
</feature>
<dbReference type="PANTHER" id="PTHR16305:SF35">
    <property type="entry name" value="TRANSCRIPTIONAL ACTIVATOR DOMAIN"/>
    <property type="match status" value="1"/>
</dbReference>
<feature type="compositionally biased region" description="Acidic residues" evidence="3">
    <location>
        <begin position="889"/>
        <end position="903"/>
    </location>
</feature>
<evidence type="ECO:0000313" key="5">
    <source>
        <dbReference type="EMBL" id="MQT02150.1"/>
    </source>
</evidence>
<evidence type="ECO:0000256" key="3">
    <source>
        <dbReference type="SAM" id="MobiDB-lite"/>
    </source>
</evidence>
<dbReference type="GO" id="GO:0003677">
    <property type="term" value="F:DNA binding"/>
    <property type="evidence" value="ECO:0007669"/>
    <property type="project" value="InterPro"/>
</dbReference>
<keyword evidence="1" id="KW-0547">Nucleotide-binding</keyword>
<feature type="region of interest" description="Disordered" evidence="3">
    <location>
        <begin position="870"/>
        <end position="935"/>
    </location>
</feature>
<comment type="caution">
    <text evidence="5">The sequence shown here is derived from an EMBL/GenBank/DDBJ whole genome shotgun (WGS) entry which is preliminary data.</text>
</comment>
<protein>
    <recommendedName>
        <fullName evidence="4">HTH luxR-type domain-containing protein</fullName>
    </recommendedName>
</protein>
<dbReference type="AlphaFoldDB" id="A0A646KJB3"/>
<proteinExistence type="predicted"/>
<dbReference type="InterPro" id="IPR041664">
    <property type="entry name" value="AAA_16"/>
</dbReference>
<evidence type="ECO:0000256" key="2">
    <source>
        <dbReference type="ARBA" id="ARBA00022840"/>
    </source>
</evidence>
<feature type="domain" description="HTH luxR-type" evidence="4">
    <location>
        <begin position="934"/>
        <end position="999"/>
    </location>
</feature>
<dbReference type="InterPro" id="IPR016032">
    <property type="entry name" value="Sig_transdc_resp-reg_C-effctor"/>
</dbReference>
<dbReference type="Pfam" id="PF00196">
    <property type="entry name" value="GerE"/>
    <property type="match status" value="1"/>
</dbReference>
<dbReference type="PRINTS" id="PR00038">
    <property type="entry name" value="HTHLUXR"/>
</dbReference>
<dbReference type="PROSITE" id="PS50043">
    <property type="entry name" value="HTH_LUXR_2"/>
    <property type="match status" value="1"/>
</dbReference>
<dbReference type="RefSeq" id="WP_153523821.1">
    <property type="nucleotide sequence ID" value="NZ_JBEPDZ010000007.1"/>
</dbReference>
<organism evidence="5 6">
    <name type="scientific">Streptomyces jumonjinensis</name>
    <dbReference type="NCBI Taxonomy" id="1945"/>
    <lineage>
        <taxon>Bacteria</taxon>
        <taxon>Bacillati</taxon>
        <taxon>Actinomycetota</taxon>
        <taxon>Actinomycetes</taxon>
        <taxon>Kitasatosporales</taxon>
        <taxon>Streptomycetaceae</taxon>
        <taxon>Streptomyces</taxon>
    </lineage>
</organism>
<dbReference type="InterPro" id="IPR036388">
    <property type="entry name" value="WH-like_DNA-bd_sf"/>
</dbReference>
<sequence length="1020" mass="108220">MELMERNAEISILNGMLDACMAGRGGVALISGPAASGKTALLRAFGTRVVAAGALFLQATGSGAERDLPLGVMEQLLLGADLPGADVELAAGLQDPEAAATPVRRDEGALPAAVANVLAGLCGILLAKAREKPMVLCIDEVQHVDAYSLECVLYLARRIEAGRILVVLGESSSFLSENPRFRVELLRLPGCRHMRLGLLSRRGVTEMITARRSGRRARSLAPDLHRLSGGNPLLMCALLEDCRAGRATAGAGPATGPDGTAEPDETDGRPVPGPAFEQAVTTCLYRGDVAIRHTAWALAVLGPHASRAALAAVLETTAEEAHRSLHALNETGLLSADRFRHEAGRTAVLRSMDPAYRTRLEARVARVLHEHGEPATVLVRHLIAADPIDAPWTLPTLLEAAERALADDEVALALDCLRAARDSCPDERQALSIRVALIQAGWRVNPAAGYGHLPELTAAARAGRLGMRDTRTLIGHLLWFGQVDQALAVLDAAAGPGAGEPGPESLRGPVTRAGKPHGPRKPQRFDSVRQSTPLGLAGPPGVIDALRRLLPAARGTEQGALALLATVLDPTGNDDGDSGGESVVVRAERALQGARLDDRSLTEILAALSSLVLTDELDKAAFWCDALRQEAAERHAPMWQSLFALLKALVEFRRGALAAAADSARAALTLIAPEGWGVAVASPVAALLRAETALGRLDHAAAQLSVPIPDAARHTSGGPLYLWARGHHHLAAGRPHAALDDFLVCGELTAACGLDLPEFIPWRSDAARVCLSLGDERRARSLAEEQLTRLRAGGSWARGVTLRVLAATAEPQDRPRLLGEAMEIHGERGHRFELARATEELARAHHELGDGSRARRLARTAQRLMRECGIEPSAHDVPPPVHETSSADTDTDTDTGTDTDTDAYADIGVGTGTAEEGTRQRSASERPWPLSGTRPHVIDELSDAELRVATLAARGHTNRQIAAKLFITVSTVEQHLTRVYRKLDVRRRTDLAPMYGLGARGPQGPAGSRGGTARGHLRAG</sequence>
<reference evidence="5 6" key="1">
    <citation type="submission" date="2019-05" db="EMBL/GenBank/DDBJ databases">
        <title>Comparative genomics and metabolomics analyses of clavulanic acid producing Streptomyces species provides insight into specialized metabolism and evolution of beta-lactam biosynthetic gene clusters.</title>
        <authorList>
            <person name="Moore M.A."/>
            <person name="Cruz-Morales P."/>
            <person name="Barona Gomez F."/>
            <person name="Kapil T."/>
        </authorList>
    </citation>
    <scope>NUCLEOTIDE SEQUENCE [LARGE SCALE GENOMIC DNA]</scope>
    <source>
        <strain evidence="5 6">NRRL 5741</strain>
    </source>
</reference>
<dbReference type="GO" id="GO:0006355">
    <property type="term" value="P:regulation of DNA-templated transcription"/>
    <property type="evidence" value="ECO:0007669"/>
    <property type="project" value="InterPro"/>
</dbReference>
<dbReference type="Proteomes" id="UP000419138">
    <property type="component" value="Unassembled WGS sequence"/>
</dbReference>
<name>A0A646KJB3_STRJU</name>
<dbReference type="SUPFAM" id="SSF52540">
    <property type="entry name" value="P-loop containing nucleoside triphosphate hydrolases"/>
    <property type="match status" value="1"/>
</dbReference>
<dbReference type="Gene3D" id="1.10.10.10">
    <property type="entry name" value="Winged helix-like DNA-binding domain superfamily/Winged helix DNA-binding domain"/>
    <property type="match status" value="1"/>
</dbReference>
<evidence type="ECO:0000256" key="1">
    <source>
        <dbReference type="ARBA" id="ARBA00022741"/>
    </source>
</evidence>
<accession>A0A646KJB3</accession>
<gene>
    <name evidence="5" type="ORF">FF041_18635</name>
</gene>
<dbReference type="PROSITE" id="PS00622">
    <property type="entry name" value="HTH_LUXR_1"/>
    <property type="match status" value="1"/>
</dbReference>
<dbReference type="GO" id="GO:0005737">
    <property type="term" value="C:cytoplasm"/>
    <property type="evidence" value="ECO:0007669"/>
    <property type="project" value="TreeGrafter"/>
</dbReference>
<keyword evidence="2" id="KW-0067">ATP-binding</keyword>
<dbReference type="InterPro" id="IPR000792">
    <property type="entry name" value="Tscrpt_reg_LuxR_C"/>
</dbReference>
<feature type="region of interest" description="Disordered" evidence="3">
    <location>
        <begin position="248"/>
        <end position="270"/>
    </location>
</feature>
<dbReference type="CDD" id="cd06170">
    <property type="entry name" value="LuxR_C_like"/>
    <property type="match status" value="1"/>
</dbReference>